<gene>
    <name evidence="4" type="ORF">GCM10023342_06010</name>
</gene>
<name>A0ABP9R4K0_9GAMM</name>
<dbReference type="PANTHER" id="PTHR34384:SF5">
    <property type="entry name" value="L-2,3-DIAMINOPROPANOATE--CITRATE LIGASE"/>
    <property type="match status" value="1"/>
</dbReference>
<dbReference type="PANTHER" id="PTHR34384">
    <property type="entry name" value="L-2,3-DIAMINOPROPANOATE--CITRATE LIGASE"/>
    <property type="match status" value="1"/>
</dbReference>
<evidence type="ECO:0000313" key="5">
    <source>
        <dbReference type="Proteomes" id="UP001500074"/>
    </source>
</evidence>
<organism evidence="4 5">
    <name type="scientific">Modicisalibacter zincidurans</name>
    <dbReference type="NCBI Taxonomy" id="1178777"/>
    <lineage>
        <taxon>Bacteria</taxon>
        <taxon>Pseudomonadati</taxon>
        <taxon>Pseudomonadota</taxon>
        <taxon>Gammaproteobacteria</taxon>
        <taxon>Oceanospirillales</taxon>
        <taxon>Halomonadaceae</taxon>
        <taxon>Modicisalibacter</taxon>
    </lineage>
</organism>
<dbReference type="InterPro" id="IPR007310">
    <property type="entry name" value="Aerobactin_biosyn_IucA/IucC_N"/>
</dbReference>
<dbReference type="Gene3D" id="1.10.510.40">
    <property type="match status" value="1"/>
</dbReference>
<dbReference type="Pfam" id="PF04183">
    <property type="entry name" value="IucA_IucC"/>
    <property type="match status" value="1"/>
</dbReference>
<dbReference type="Pfam" id="PF06276">
    <property type="entry name" value="FhuF"/>
    <property type="match status" value="1"/>
</dbReference>
<dbReference type="EMBL" id="BAABKI010000009">
    <property type="protein sequence ID" value="GAA5171351.1"/>
    <property type="molecule type" value="Genomic_DNA"/>
</dbReference>
<keyword evidence="5" id="KW-1185">Reference proteome</keyword>
<evidence type="ECO:0000259" key="2">
    <source>
        <dbReference type="Pfam" id="PF04183"/>
    </source>
</evidence>
<feature type="domain" description="Aerobactin siderophore biosynthesis IucA/IucC-like C-terminal" evidence="3">
    <location>
        <begin position="428"/>
        <end position="583"/>
    </location>
</feature>
<comment type="caution">
    <text evidence="4">The sequence shown here is derived from an EMBL/GenBank/DDBJ whole genome shotgun (WGS) entry which is preliminary data.</text>
</comment>
<comment type="similarity">
    <text evidence="1">Belongs to the IucA/IucC family.</text>
</comment>
<dbReference type="InterPro" id="IPR022770">
    <property type="entry name" value="IucA/IucC-like_C"/>
</dbReference>
<sequence>MTHPRLATAATRRQTLAPSAIASWRIDAHNDLPASCFCNALLRETQGWQRLQTASGPVIRLPVTEGVIWLRLRHISASGECRFLWPAYFGAHGHDGATQPLDFATLLEHVLATAALVGPLAAEQRETFRQRVLESRTNTRQSLAERDDLDHLQYGPLTFAEAEQGLLAGHAFHPAPKSRAPFDAEQARRYCPEHRARVALAWWAVAPRALASASSRPQIAGELAHALLPESLAGELPPGFTPLPMHPWQARHLREQPCVRAMEADCRLVWLGESETLWYPTSSHRSLYAPNAPWMVKGSLSARLTNSLRLLSEKEVTRGVRLDAWMRELDTARRFPGFAVMQEPAWLGWRNACGDPDPESLAVLRENPLADAADGETPVLATLTQQPFDQAGLSLLGARLVTLAGERAAAPGATAPGTATLAETARGWFAAYCERVLTPLFGLLVEDGIALLAHQQNIVLRLDDGWPVGMYYRDCQGSGVTQHFLARHFELVDAPPENLWTRETVRRYFPYYLLINSTFAVTSALAADGLVDEHLLLDDLRDHLNALRERLVGDLDCLEHVLSAPTLDVKGNFFCYLSGVNEATLGDPARLYRPLANPLVGDAGDHVLDDSLRQGALA</sequence>
<evidence type="ECO:0000313" key="4">
    <source>
        <dbReference type="EMBL" id="GAA5171351.1"/>
    </source>
</evidence>
<dbReference type="RefSeq" id="WP_051907518.1">
    <property type="nucleotide sequence ID" value="NZ_BAABKI010000009.1"/>
</dbReference>
<reference evidence="5" key="1">
    <citation type="journal article" date="2019" name="Int. J. Syst. Evol. Microbiol.">
        <title>The Global Catalogue of Microorganisms (GCM) 10K type strain sequencing project: providing services to taxonomists for standard genome sequencing and annotation.</title>
        <authorList>
            <consortium name="The Broad Institute Genomics Platform"/>
            <consortium name="The Broad Institute Genome Sequencing Center for Infectious Disease"/>
            <person name="Wu L."/>
            <person name="Ma J."/>
        </authorList>
    </citation>
    <scope>NUCLEOTIDE SEQUENCE [LARGE SCALE GENOMIC DNA]</scope>
    <source>
        <strain evidence="5">JCM 18472</strain>
    </source>
</reference>
<dbReference type="InterPro" id="IPR037455">
    <property type="entry name" value="LucA/IucC-like"/>
</dbReference>
<evidence type="ECO:0000259" key="3">
    <source>
        <dbReference type="Pfam" id="PF06276"/>
    </source>
</evidence>
<feature type="domain" description="Aerobactin siderophore biosynthesis IucA/IucC N-terminal" evidence="2">
    <location>
        <begin position="158"/>
        <end position="382"/>
    </location>
</feature>
<protein>
    <submittedName>
        <fullName evidence="4">IucA/IucC family protein</fullName>
    </submittedName>
</protein>
<dbReference type="Proteomes" id="UP001500074">
    <property type="component" value="Unassembled WGS sequence"/>
</dbReference>
<accession>A0ABP9R4K0</accession>
<evidence type="ECO:0000256" key="1">
    <source>
        <dbReference type="ARBA" id="ARBA00007832"/>
    </source>
</evidence>
<proteinExistence type="inferred from homology"/>